<gene>
    <name evidence="4" type="ORF">B0H17DRAFT_1211266</name>
</gene>
<evidence type="ECO:0000313" key="5">
    <source>
        <dbReference type="Proteomes" id="UP001221757"/>
    </source>
</evidence>
<protein>
    <submittedName>
        <fullName evidence="4">Uncharacterized protein</fullName>
    </submittedName>
</protein>
<dbReference type="AlphaFoldDB" id="A0AAD7CUR9"/>
<feature type="chain" id="PRO_5042165169" evidence="3">
    <location>
        <begin position="22"/>
        <end position="421"/>
    </location>
</feature>
<feature type="transmembrane region" description="Helical" evidence="2">
    <location>
        <begin position="112"/>
        <end position="136"/>
    </location>
</feature>
<dbReference type="Proteomes" id="UP001221757">
    <property type="component" value="Unassembled WGS sequence"/>
</dbReference>
<proteinExistence type="predicted"/>
<keyword evidence="5" id="KW-1185">Reference proteome</keyword>
<comment type="caution">
    <text evidence="4">The sequence shown here is derived from an EMBL/GenBank/DDBJ whole genome shotgun (WGS) entry which is preliminary data.</text>
</comment>
<feature type="compositionally biased region" description="Low complexity" evidence="1">
    <location>
        <begin position="250"/>
        <end position="261"/>
    </location>
</feature>
<keyword evidence="2" id="KW-1133">Transmembrane helix</keyword>
<keyword evidence="2" id="KW-0812">Transmembrane</keyword>
<evidence type="ECO:0000256" key="2">
    <source>
        <dbReference type="SAM" id="Phobius"/>
    </source>
</evidence>
<evidence type="ECO:0000256" key="3">
    <source>
        <dbReference type="SAM" id="SignalP"/>
    </source>
</evidence>
<dbReference type="EMBL" id="JARKIE010000222">
    <property type="protein sequence ID" value="KAJ7664719.1"/>
    <property type="molecule type" value="Genomic_DNA"/>
</dbReference>
<sequence length="421" mass="45763">MPVAFSLPALAFALLFSFSPAALFGFTHPIDVPAVHSLPKLDHSILLTLHTMLDALEEPIYNPHFPTTSIFSELAHVFDPDASKTIGTRIDAGEEPFFISRTIFATTTSSTLMLMIFCLVLFPLVLRILLLFSHFIDQVLTDITRLCDWEDDIYIPATDTTRVGRPDRVHAHTYTPTTLSPRSIHVRTRSAFGQLVLVPASPTLAGVAVHRVVVVPEQRIEVTYAPVELPAGIRVQRPDRVRMVTEAPVTSSRSSRLRTSTAPGQLKSTPSLLIPAGAALPRILPLPPLRIPTAARAQHPPLLFTPAAHAPTVEYTSGAVIYQTSAVAPYSVIYSTSGMPTIAAQRVPPRSPRAPRRSHVVFHGRSAPPIPVAPLALTPLTRAQAEAHQRASQQHYAAQHRPGALAHFLSAAQGRALGAQR</sequence>
<accession>A0AAD7CUR9</accession>
<keyword evidence="3" id="KW-0732">Signal</keyword>
<name>A0AAD7CUR9_MYCRO</name>
<feature type="region of interest" description="Disordered" evidence="1">
    <location>
        <begin position="246"/>
        <end position="268"/>
    </location>
</feature>
<evidence type="ECO:0000256" key="1">
    <source>
        <dbReference type="SAM" id="MobiDB-lite"/>
    </source>
</evidence>
<reference evidence="4" key="1">
    <citation type="submission" date="2023-03" db="EMBL/GenBank/DDBJ databases">
        <title>Massive genome expansion in bonnet fungi (Mycena s.s.) driven by repeated elements and novel gene families across ecological guilds.</title>
        <authorList>
            <consortium name="Lawrence Berkeley National Laboratory"/>
            <person name="Harder C.B."/>
            <person name="Miyauchi S."/>
            <person name="Viragh M."/>
            <person name="Kuo A."/>
            <person name="Thoen E."/>
            <person name="Andreopoulos B."/>
            <person name="Lu D."/>
            <person name="Skrede I."/>
            <person name="Drula E."/>
            <person name="Henrissat B."/>
            <person name="Morin E."/>
            <person name="Kohler A."/>
            <person name="Barry K."/>
            <person name="LaButti K."/>
            <person name="Morin E."/>
            <person name="Salamov A."/>
            <person name="Lipzen A."/>
            <person name="Mereny Z."/>
            <person name="Hegedus B."/>
            <person name="Baldrian P."/>
            <person name="Stursova M."/>
            <person name="Weitz H."/>
            <person name="Taylor A."/>
            <person name="Grigoriev I.V."/>
            <person name="Nagy L.G."/>
            <person name="Martin F."/>
            <person name="Kauserud H."/>
        </authorList>
    </citation>
    <scope>NUCLEOTIDE SEQUENCE</scope>
    <source>
        <strain evidence="4">CBHHK067</strain>
    </source>
</reference>
<evidence type="ECO:0000313" key="4">
    <source>
        <dbReference type="EMBL" id="KAJ7664719.1"/>
    </source>
</evidence>
<organism evidence="4 5">
    <name type="scientific">Mycena rosella</name>
    <name type="common">Pink bonnet</name>
    <name type="synonym">Agaricus rosellus</name>
    <dbReference type="NCBI Taxonomy" id="1033263"/>
    <lineage>
        <taxon>Eukaryota</taxon>
        <taxon>Fungi</taxon>
        <taxon>Dikarya</taxon>
        <taxon>Basidiomycota</taxon>
        <taxon>Agaricomycotina</taxon>
        <taxon>Agaricomycetes</taxon>
        <taxon>Agaricomycetidae</taxon>
        <taxon>Agaricales</taxon>
        <taxon>Marasmiineae</taxon>
        <taxon>Mycenaceae</taxon>
        <taxon>Mycena</taxon>
    </lineage>
</organism>
<keyword evidence="2" id="KW-0472">Membrane</keyword>
<feature type="signal peptide" evidence="3">
    <location>
        <begin position="1"/>
        <end position="21"/>
    </location>
</feature>